<dbReference type="Proteomes" id="UP001320706">
    <property type="component" value="Unassembled WGS sequence"/>
</dbReference>
<gene>
    <name evidence="1" type="primary">ERG4_1</name>
    <name evidence="1" type="ORF">M8818_004860</name>
</gene>
<proteinExistence type="predicted"/>
<dbReference type="EMBL" id="JAMKPW020000024">
    <property type="protein sequence ID" value="KAK8205491.1"/>
    <property type="molecule type" value="Genomic_DNA"/>
</dbReference>
<accession>A0ACC3SB65</accession>
<evidence type="ECO:0000313" key="1">
    <source>
        <dbReference type="EMBL" id="KAK8205491.1"/>
    </source>
</evidence>
<organism evidence="1 2">
    <name type="scientific">Zalaria obscura</name>
    <dbReference type="NCBI Taxonomy" id="2024903"/>
    <lineage>
        <taxon>Eukaryota</taxon>
        <taxon>Fungi</taxon>
        <taxon>Dikarya</taxon>
        <taxon>Ascomycota</taxon>
        <taxon>Pezizomycotina</taxon>
        <taxon>Dothideomycetes</taxon>
        <taxon>Dothideomycetidae</taxon>
        <taxon>Dothideales</taxon>
        <taxon>Zalariaceae</taxon>
        <taxon>Zalaria</taxon>
    </lineage>
</organism>
<evidence type="ECO:0000313" key="2">
    <source>
        <dbReference type="Proteomes" id="UP001320706"/>
    </source>
</evidence>
<comment type="caution">
    <text evidence="1">The sequence shown here is derived from an EMBL/GenBank/DDBJ whole genome shotgun (WGS) entry which is preliminary data.</text>
</comment>
<dbReference type="EC" id="1.3.1.71" evidence="1"/>
<sequence>MSATSRRTAAVAADNTPIKQDSEQDSTSKGKVNDGSSDEFEFGGSLGAASLMIGFPLLMWYMWIGATYYDGRLPMPDHDQSWTEFGGHMVKLVVEGAYPTKKAWAVYWVFFIAQALMYCYMPGVSNYGRPLRHEGGKRLPYYCSAYTSFYATLAVAAVLHVTGMFPLYTLIDEFGPIMTVAILSGFLNSFIVYIQAIVRGRTHRLTGYPIYDFFMGAELNPRIGILDFKMFYEVRIPWFILFLITCSVAARQLNTYGYISKEVWFLVGAHYLYTNACAKAEQMIITSWDMYFEKLGFLLTFWNMAGVPFTYCHCALYLANHDPAEYRWNPFAFAVLCILYVFFYWMWDSANGQKNAFRHKEKGQLVKRNTFPQVPWQAIENPKAIETDAGDRIMVDGWFAYIRKPNYVPDMFFSMSWGLITGFKSPLPWFNFVFFMIMIIHRTGRDQIRCRRKYGEAWKRYEREVPYIFIPVSLLWCPVLWRSTDNLKVYHLSDVRSLCRPYANNSPHIQTSSGCAVTSARCSCLPGKVRQTCIIIVLHLQDVTDTRELVFTSGAVNAVVSTNHMLYDLSKD</sequence>
<keyword evidence="2" id="KW-1185">Reference proteome</keyword>
<protein>
    <submittedName>
        <fullName evidence="1">C-24(28) sterol reductase</fullName>
        <ecNumber evidence="1">1.3.1.71</ecNumber>
    </submittedName>
</protein>
<keyword evidence="1" id="KW-0560">Oxidoreductase</keyword>
<name>A0ACC3SB65_9PEZI</name>
<reference evidence="1" key="1">
    <citation type="submission" date="2024-02" db="EMBL/GenBank/DDBJ databases">
        <title>Metagenome Assembled Genome of Zalaria obscura JY119.</title>
        <authorList>
            <person name="Vighnesh L."/>
            <person name="Jagadeeshwari U."/>
            <person name="Venkata Ramana C."/>
            <person name="Sasikala C."/>
        </authorList>
    </citation>
    <scope>NUCLEOTIDE SEQUENCE</scope>
    <source>
        <strain evidence="1">JY119</strain>
    </source>
</reference>